<keyword evidence="2" id="KW-1185">Reference proteome</keyword>
<protein>
    <submittedName>
        <fullName evidence="1">Uncharacterized protein</fullName>
    </submittedName>
</protein>
<name>A0A5B7FCR2_PORTR</name>
<dbReference type="EMBL" id="VSRR010006509">
    <property type="protein sequence ID" value="MPC44961.1"/>
    <property type="molecule type" value="Genomic_DNA"/>
</dbReference>
<evidence type="ECO:0000313" key="1">
    <source>
        <dbReference type="EMBL" id="MPC44961.1"/>
    </source>
</evidence>
<reference evidence="1 2" key="1">
    <citation type="submission" date="2019-05" db="EMBL/GenBank/DDBJ databases">
        <title>Another draft genome of Portunus trituberculatus and its Hox gene families provides insights of decapod evolution.</title>
        <authorList>
            <person name="Jeong J.-H."/>
            <person name="Song I."/>
            <person name="Kim S."/>
            <person name="Choi T."/>
            <person name="Kim D."/>
            <person name="Ryu S."/>
            <person name="Kim W."/>
        </authorList>
    </citation>
    <scope>NUCLEOTIDE SEQUENCE [LARGE SCALE GENOMIC DNA]</scope>
    <source>
        <tissue evidence="1">Muscle</tissue>
    </source>
</reference>
<dbReference type="Proteomes" id="UP000324222">
    <property type="component" value="Unassembled WGS sequence"/>
</dbReference>
<evidence type="ECO:0000313" key="2">
    <source>
        <dbReference type="Proteomes" id="UP000324222"/>
    </source>
</evidence>
<accession>A0A5B7FCR2</accession>
<comment type="caution">
    <text evidence="1">The sequence shown here is derived from an EMBL/GenBank/DDBJ whole genome shotgun (WGS) entry which is preliminary data.</text>
</comment>
<dbReference type="AlphaFoldDB" id="A0A5B7FCR2"/>
<gene>
    <name evidence="1" type="ORF">E2C01_038643</name>
</gene>
<organism evidence="1 2">
    <name type="scientific">Portunus trituberculatus</name>
    <name type="common">Swimming crab</name>
    <name type="synonym">Neptunus trituberculatus</name>
    <dbReference type="NCBI Taxonomy" id="210409"/>
    <lineage>
        <taxon>Eukaryota</taxon>
        <taxon>Metazoa</taxon>
        <taxon>Ecdysozoa</taxon>
        <taxon>Arthropoda</taxon>
        <taxon>Crustacea</taxon>
        <taxon>Multicrustacea</taxon>
        <taxon>Malacostraca</taxon>
        <taxon>Eumalacostraca</taxon>
        <taxon>Eucarida</taxon>
        <taxon>Decapoda</taxon>
        <taxon>Pleocyemata</taxon>
        <taxon>Brachyura</taxon>
        <taxon>Eubrachyura</taxon>
        <taxon>Portunoidea</taxon>
        <taxon>Portunidae</taxon>
        <taxon>Portuninae</taxon>
        <taxon>Portunus</taxon>
    </lineage>
</organism>
<proteinExistence type="predicted"/>
<sequence>MIPGKNIKCVKFRRWKAQVPFVGNLSIMYRTRTGCVKPRFRRFRLREKMRNLRLYARHYHLCYAFSTRRWVSDTETVIIIWKISIIPPQVPPTYRGKTAEVPLLWGILRNVWRNRTTYRNEIVIGEAQQR</sequence>